<dbReference type="OrthoDB" id="3798352at2759"/>
<evidence type="ECO:0000313" key="3">
    <source>
        <dbReference type="Proteomes" id="UP000799778"/>
    </source>
</evidence>
<protein>
    <submittedName>
        <fullName evidence="2">Uncharacterized protein</fullName>
    </submittedName>
</protein>
<reference evidence="2" key="1">
    <citation type="journal article" date="2020" name="Stud. Mycol.">
        <title>101 Dothideomycetes genomes: a test case for predicting lifestyles and emergence of pathogens.</title>
        <authorList>
            <person name="Haridas S."/>
            <person name="Albert R."/>
            <person name="Binder M."/>
            <person name="Bloem J."/>
            <person name="Labutti K."/>
            <person name="Salamov A."/>
            <person name="Andreopoulos B."/>
            <person name="Baker S."/>
            <person name="Barry K."/>
            <person name="Bills G."/>
            <person name="Bluhm B."/>
            <person name="Cannon C."/>
            <person name="Castanera R."/>
            <person name="Culley D."/>
            <person name="Daum C."/>
            <person name="Ezra D."/>
            <person name="Gonzalez J."/>
            <person name="Henrissat B."/>
            <person name="Kuo A."/>
            <person name="Liang C."/>
            <person name="Lipzen A."/>
            <person name="Lutzoni F."/>
            <person name="Magnuson J."/>
            <person name="Mondo S."/>
            <person name="Nolan M."/>
            <person name="Ohm R."/>
            <person name="Pangilinan J."/>
            <person name="Park H.-J."/>
            <person name="Ramirez L."/>
            <person name="Alfaro M."/>
            <person name="Sun H."/>
            <person name="Tritt A."/>
            <person name="Yoshinaga Y."/>
            <person name="Zwiers L.-H."/>
            <person name="Turgeon B."/>
            <person name="Goodwin S."/>
            <person name="Spatafora J."/>
            <person name="Crous P."/>
            <person name="Grigoriev I."/>
        </authorList>
    </citation>
    <scope>NUCLEOTIDE SEQUENCE</scope>
    <source>
        <strain evidence="2">CBS 175.79</strain>
    </source>
</reference>
<proteinExistence type="predicted"/>
<dbReference type="EMBL" id="ML978072">
    <property type="protein sequence ID" value="KAF2012949.1"/>
    <property type="molecule type" value="Genomic_DNA"/>
</dbReference>
<feature type="compositionally biased region" description="Polar residues" evidence="1">
    <location>
        <begin position="244"/>
        <end position="255"/>
    </location>
</feature>
<dbReference type="AlphaFoldDB" id="A0A6A5XJA7"/>
<dbReference type="Proteomes" id="UP000799778">
    <property type="component" value="Unassembled WGS sequence"/>
</dbReference>
<evidence type="ECO:0000256" key="1">
    <source>
        <dbReference type="SAM" id="MobiDB-lite"/>
    </source>
</evidence>
<keyword evidence="3" id="KW-1185">Reference proteome</keyword>
<feature type="region of interest" description="Disordered" evidence="1">
    <location>
        <begin position="208"/>
        <end position="263"/>
    </location>
</feature>
<accession>A0A6A5XJA7</accession>
<feature type="region of interest" description="Disordered" evidence="1">
    <location>
        <begin position="1"/>
        <end position="86"/>
    </location>
</feature>
<gene>
    <name evidence="2" type="ORF">BU24DRAFT_261920</name>
</gene>
<sequence length="354" mass="38223">MSRDRDRTIEVLDLTLLSSPSPEPESHSRSHAPPRPTSSNGVKRESSFTSERKTKPESHRHQSSSRPPYAHSPSRGNPPTPAINPRHLEDIIHTSSHHAVKNVLVELCKLSPALAGAVVRGLAPHSPIGRNLMRTAPSHSSATTIRPKREFPNSYISTGLRQPPPPEVSAMRAGGMKREQGLGSTVGNAGSASNGKKYTCPEAILLQKDFGTPPPRRGPSTASKPYTGVTPHTAPSGGGVSHSAGPQSRNISDRTPSIKRDQSTTGNSKICIICWGTFTEATRKECPYHNGPKVVHGPPGVASWACCGQRTPDGCQRRAHVDEETMRAHNTSKRPASFYENSPFFGNYKSPRLS</sequence>
<feature type="compositionally biased region" description="Basic and acidic residues" evidence="1">
    <location>
        <begin position="42"/>
        <end position="60"/>
    </location>
</feature>
<dbReference type="RefSeq" id="XP_033381288.1">
    <property type="nucleotide sequence ID" value="XM_033522507.1"/>
</dbReference>
<feature type="compositionally biased region" description="Basic and acidic residues" evidence="1">
    <location>
        <begin position="1"/>
        <end position="10"/>
    </location>
</feature>
<organism evidence="2 3">
    <name type="scientific">Aaosphaeria arxii CBS 175.79</name>
    <dbReference type="NCBI Taxonomy" id="1450172"/>
    <lineage>
        <taxon>Eukaryota</taxon>
        <taxon>Fungi</taxon>
        <taxon>Dikarya</taxon>
        <taxon>Ascomycota</taxon>
        <taxon>Pezizomycotina</taxon>
        <taxon>Dothideomycetes</taxon>
        <taxon>Pleosporomycetidae</taxon>
        <taxon>Pleosporales</taxon>
        <taxon>Pleosporales incertae sedis</taxon>
        <taxon>Aaosphaeria</taxon>
    </lineage>
</organism>
<name>A0A6A5XJA7_9PLEO</name>
<evidence type="ECO:0000313" key="2">
    <source>
        <dbReference type="EMBL" id="KAF2012949.1"/>
    </source>
</evidence>
<dbReference type="GeneID" id="54279904"/>